<evidence type="ECO:0000313" key="4">
    <source>
        <dbReference type="EMBL" id="GAA4165203.1"/>
    </source>
</evidence>
<sequence>MRPTKYLVAGLAAATALALAACSGGGQSATTGGSSSGKANPNATLNVGLVLEPTDLNVRTTSGVALDQVLIDNVYQGLVGLDPSGKIVDVLAKSHTVSTDGLDYTFDLKSGVTFSDGTELTAQDVAWSINQVKSNPKYVGNLQLADVSSITATDDDTVDIKLSKPNAELLYNLAGRAGLVLEQGATNDLATSAIGTGPYKLTSWKQGDSITFERNSSYWGPKAKVAKVVWHYYTQQSAAVNAAVSGDLQVVTPVDPTLKSKLDNQNGFTLTTGASTDKYVLAFNSKKAPLNDIRVRKAIREAIDPKAVIAANGGAGVPLGGPIPKSDPGYEDLTSIDSYNPDDAKKLLKEAGKDKLTLTLTLPNIYGTATSDVLVSELGKVGITLKVNSVEFTTWLNQVFTNKNYDLSLVDHSEAHDFSSWATPGYYFNYDNPKVDELYAQALASTKPGEESQKLAQAAKLVSEDAPADWLYNWTPITAIKSGVKGFPTDGANSRINLADLEVTE</sequence>
<dbReference type="InterPro" id="IPR000914">
    <property type="entry name" value="SBP_5_dom"/>
</dbReference>
<gene>
    <name evidence="4" type="ORF">GCM10022286_28000</name>
</gene>
<name>A0ABP7ZMZ3_9MICO</name>
<dbReference type="PROSITE" id="PS51257">
    <property type="entry name" value="PROKAR_LIPOPROTEIN"/>
    <property type="match status" value="1"/>
</dbReference>
<proteinExistence type="predicted"/>
<dbReference type="InterPro" id="IPR030678">
    <property type="entry name" value="Peptide/Ni-bd"/>
</dbReference>
<reference evidence="4" key="2">
    <citation type="submission" date="2023-12" db="EMBL/GenBank/DDBJ databases">
        <authorList>
            <person name="Sun Q."/>
            <person name="Inoue M."/>
        </authorList>
    </citation>
    <scope>NUCLEOTIDE SEQUENCE</scope>
    <source>
        <strain evidence="4">JCM 17590</strain>
    </source>
</reference>
<dbReference type="Proteomes" id="UP001415169">
    <property type="component" value="Unassembled WGS sequence"/>
</dbReference>
<dbReference type="Pfam" id="PF00496">
    <property type="entry name" value="SBP_bac_5"/>
    <property type="match status" value="1"/>
</dbReference>
<accession>A0ABP7ZMZ3</accession>
<dbReference type="Gene3D" id="3.40.190.10">
    <property type="entry name" value="Periplasmic binding protein-like II"/>
    <property type="match status" value="1"/>
</dbReference>
<dbReference type="PIRSF" id="PIRSF002741">
    <property type="entry name" value="MppA"/>
    <property type="match status" value="1"/>
</dbReference>
<keyword evidence="1 2" id="KW-0732">Signal</keyword>
<evidence type="ECO:0000256" key="1">
    <source>
        <dbReference type="ARBA" id="ARBA00022729"/>
    </source>
</evidence>
<feature type="domain" description="Solute-binding protein family 5" evidence="3">
    <location>
        <begin position="87"/>
        <end position="417"/>
    </location>
</feature>
<keyword evidence="5" id="KW-1185">Reference proteome</keyword>
<feature type="signal peptide" evidence="2">
    <location>
        <begin position="1"/>
        <end position="20"/>
    </location>
</feature>
<dbReference type="CDD" id="cd08494">
    <property type="entry name" value="PBP2_NikA_DppA_OppA_like_6"/>
    <property type="match status" value="1"/>
</dbReference>
<evidence type="ECO:0000256" key="2">
    <source>
        <dbReference type="SAM" id="SignalP"/>
    </source>
</evidence>
<feature type="chain" id="PRO_5045518373" evidence="2">
    <location>
        <begin position="21"/>
        <end position="505"/>
    </location>
</feature>
<reference evidence="4" key="1">
    <citation type="journal article" date="2014" name="Int. J. Syst. Evol. Microbiol.">
        <title>Complete genome of a new Firmicutes species belonging to the dominant human colonic microbiota ('Ruminococcus bicirculans') reveals two chromosomes and a selective capacity to utilize plant glucans.</title>
        <authorList>
            <consortium name="NISC Comparative Sequencing Program"/>
            <person name="Wegmann U."/>
            <person name="Louis P."/>
            <person name="Goesmann A."/>
            <person name="Henrissat B."/>
            <person name="Duncan S.H."/>
            <person name="Flint H.J."/>
        </authorList>
    </citation>
    <scope>NUCLEOTIDE SEQUENCE</scope>
    <source>
        <strain evidence="4">JCM 17590</strain>
    </source>
</reference>
<comment type="caution">
    <text evidence="4">The sequence shown here is derived from an EMBL/GenBank/DDBJ whole genome shotgun (WGS) entry which is preliminary data.</text>
</comment>
<dbReference type="InterPro" id="IPR039424">
    <property type="entry name" value="SBP_5"/>
</dbReference>
<dbReference type="Gene3D" id="3.90.76.10">
    <property type="entry name" value="Dipeptide-binding Protein, Domain 1"/>
    <property type="match status" value="1"/>
</dbReference>
<evidence type="ECO:0000313" key="5">
    <source>
        <dbReference type="Proteomes" id="UP001415169"/>
    </source>
</evidence>
<dbReference type="PANTHER" id="PTHR30290">
    <property type="entry name" value="PERIPLASMIC BINDING COMPONENT OF ABC TRANSPORTER"/>
    <property type="match status" value="1"/>
</dbReference>
<organism evidence="4 5">
    <name type="scientific">Gryllotalpicola daejeonensis</name>
    <dbReference type="NCBI Taxonomy" id="993087"/>
    <lineage>
        <taxon>Bacteria</taxon>
        <taxon>Bacillati</taxon>
        <taxon>Actinomycetota</taxon>
        <taxon>Actinomycetes</taxon>
        <taxon>Micrococcales</taxon>
        <taxon>Microbacteriaceae</taxon>
        <taxon>Gryllotalpicola</taxon>
    </lineage>
</organism>
<protein>
    <submittedName>
        <fullName evidence="4">ABC transporter substrate-binding protein</fullName>
    </submittedName>
</protein>
<dbReference type="PANTHER" id="PTHR30290:SF38">
    <property type="entry name" value="D,D-DIPEPTIDE-BINDING PERIPLASMIC PROTEIN DDPA-RELATED"/>
    <property type="match status" value="1"/>
</dbReference>
<dbReference type="SUPFAM" id="SSF53850">
    <property type="entry name" value="Periplasmic binding protein-like II"/>
    <property type="match status" value="1"/>
</dbReference>
<evidence type="ECO:0000259" key="3">
    <source>
        <dbReference type="Pfam" id="PF00496"/>
    </source>
</evidence>
<dbReference type="RefSeq" id="WP_344792504.1">
    <property type="nucleotide sequence ID" value="NZ_BAABBV010000002.1"/>
</dbReference>
<dbReference type="EMBL" id="BAABBV010000002">
    <property type="protein sequence ID" value="GAA4165203.1"/>
    <property type="molecule type" value="Genomic_DNA"/>
</dbReference>
<dbReference type="Gene3D" id="3.10.105.10">
    <property type="entry name" value="Dipeptide-binding Protein, Domain 3"/>
    <property type="match status" value="1"/>
</dbReference>